<dbReference type="InterPro" id="IPR003660">
    <property type="entry name" value="HAMP_dom"/>
</dbReference>
<dbReference type="InterPro" id="IPR003661">
    <property type="entry name" value="HisK_dim/P_dom"/>
</dbReference>
<accession>A0A4U1CYR8</accession>
<dbReference type="Proteomes" id="UP000307756">
    <property type="component" value="Unassembled WGS sequence"/>
</dbReference>
<dbReference type="InterPro" id="IPR050398">
    <property type="entry name" value="HssS/ArlS-like"/>
</dbReference>
<feature type="transmembrane region" description="Helical" evidence="15">
    <location>
        <begin position="163"/>
        <end position="182"/>
    </location>
</feature>
<dbReference type="EC" id="2.7.13.3" evidence="4"/>
<dbReference type="InterPro" id="IPR036890">
    <property type="entry name" value="HATPase_C_sf"/>
</dbReference>
<evidence type="ECO:0000256" key="14">
    <source>
        <dbReference type="ARBA" id="ARBA00023136"/>
    </source>
</evidence>
<evidence type="ECO:0000256" key="7">
    <source>
        <dbReference type="ARBA" id="ARBA00022679"/>
    </source>
</evidence>
<dbReference type="InterPro" id="IPR003594">
    <property type="entry name" value="HATPase_dom"/>
</dbReference>
<dbReference type="Pfam" id="PF02518">
    <property type="entry name" value="HATPase_c"/>
    <property type="match status" value="1"/>
</dbReference>
<keyword evidence="6" id="KW-0597">Phosphoprotein</keyword>
<dbReference type="FunFam" id="3.30.565.10:FF:000023">
    <property type="entry name" value="PAS domain-containing sensor histidine kinase"/>
    <property type="match status" value="1"/>
</dbReference>
<dbReference type="InterPro" id="IPR004358">
    <property type="entry name" value="Sig_transdc_His_kin-like_C"/>
</dbReference>
<sequence>MKTRGIFLKLGCIMMFLFLIILVPLGFIIDRIFLELYSEQVHKNVNQYADKLKNTFENNFGVDPKIFDYISSTTGGEIIIFDENGIILSSSLVEFQKGQQIQSDLFQLLREGKYFDRGYNNPETNEEFFFVGRPLIVEGKFGGGIFVFSSIDKIHQLMHGIRNWIIISIVGAIILALCYTLFVSRKISKPLIIMERATREIAKGNLATQINIISNDEIGSLGKAINKLSLELNNYRTNRSELLANISHELRTPISYLKGYAQLIKTHQYNDEKELETYSIIIENESERLSKLIQDLFELSKMEEGKTKLYYQLVDIEELLEEVTRKVKVKAQSKDLELAIIKNTLPSIYSDGTRIQQVLLNLLENAINYTEKGKIVVEAKQQNNSVSITIKDTGIGIPEEDLPFIFDRFHRVEKSRSREMGGTGLGLAIVYELVKLLQGNIKVTSEYGSGTEFRVSFPLNIER</sequence>
<evidence type="ECO:0000313" key="18">
    <source>
        <dbReference type="EMBL" id="TKC15011.1"/>
    </source>
</evidence>
<dbReference type="Gene3D" id="3.30.565.10">
    <property type="entry name" value="Histidine kinase-like ATPase, C-terminal domain"/>
    <property type="match status" value="1"/>
</dbReference>
<evidence type="ECO:0000313" key="19">
    <source>
        <dbReference type="Proteomes" id="UP000307756"/>
    </source>
</evidence>
<evidence type="ECO:0000256" key="10">
    <source>
        <dbReference type="ARBA" id="ARBA00022777"/>
    </source>
</evidence>
<dbReference type="AlphaFoldDB" id="A0A4U1CYR8"/>
<keyword evidence="12 15" id="KW-1133">Transmembrane helix</keyword>
<dbReference type="SMART" id="SM00387">
    <property type="entry name" value="HATPase_c"/>
    <property type="match status" value="1"/>
</dbReference>
<comment type="subcellular location">
    <subcellularLocation>
        <location evidence="3">Cell membrane</location>
        <topology evidence="3">Multi-pass membrane protein</topology>
    </subcellularLocation>
    <subcellularLocation>
        <location evidence="2">Membrane raft</location>
        <topology evidence="2">Multi-pass membrane protein</topology>
    </subcellularLocation>
</comment>
<evidence type="ECO:0000256" key="6">
    <source>
        <dbReference type="ARBA" id="ARBA00022553"/>
    </source>
</evidence>
<dbReference type="PRINTS" id="PR00344">
    <property type="entry name" value="BCTRLSENSOR"/>
</dbReference>
<feature type="transmembrane region" description="Helical" evidence="15">
    <location>
        <begin position="6"/>
        <end position="29"/>
    </location>
</feature>
<dbReference type="Gene3D" id="1.10.8.500">
    <property type="entry name" value="HAMP domain in histidine kinase"/>
    <property type="match status" value="1"/>
</dbReference>
<dbReference type="SUPFAM" id="SSF158472">
    <property type="entry name" value="HAMP domain-like"/>
    <property type="match status" value="1"/>
</dbReference>
<dbReference type="Pfam" id="PF00512">
    <property type="entry name" value="HisKA"/>
    <property type="match status" value="1"/>
</dbReference>
<dbReference type="GO" id="GO:0000155">
    <property type="term" value="F:phosphorelay sensor kinase activity"/>
    <property type="evidence" value="ECO:0007669"/>
    <property type="project" value="InterPro"/>
</dbReference>
<protein>
    <recommendedName>
        <fullName evidence="4">histidine kinase</fullName>
        <ecNumber evidence="4">2.7.13.3</ecNumber>
    </recommendedName>
</protein>
<dbReference type="FunFam" id="1.10.287.130:FF:000001">
    <property type="entry name" value="Two-component sensor histidine kinase"/>
    <property type="match status" value="1"/>
</dbReference>
<keyword evidence="8 15" id="KW-0812">Transmembrane</keyword>
<dbReference type="PROSITE" id="PS50109">
    <property type="entry name" value="HIS_KIN"/>
    <property type="match status" value="1"/>
</dbReference>
<dbReference type="GO" id="GO:0005886">
    <property type="term" value="C:plasma membrane"/>
    <property type="evidence" value="ECO:0007669"/>
    <property type="project" value="UniProtKB-SubCell"/>
</dbReference>
<keyword evidence="5" id="KW-1003">Cell membrane</keyword>
<organism evidence="18 19">
    <name type="scientific">Robertmurraya kyonggiensis</name>
    <dbReference type="NCBI Taxonomy" id="1037680"/>
    <lineage>
        <taxon>Bacteria</taxon>
        <taxon>Bacillati</taxon>
        <taxon>Bacillota</taxon>
        <taxon>Bacilli</taxon>
        <taxon>Bacillales</taxon>
        <taxon>Bacillaceae</taxon>
        <taxon>Robertmurraya</taxon>
    </lineage>
</organism>
<dbReference type="Gene3D" id="3.30.450.20">
    <property type="entry name" value="PAS domain"/>
    <property type="match status" value="1"/>
</dbReference>
<dbReference type="RefSeq" id="WP_136833147.1">
    <property type="nucleotide sequence ID" value="NZ_SWBM01000006.1"/>
</dbReference>
<dbReference type="PROSITE" id="PS50885">
    <property type="entry name" value="HAMP"/>
    <property type="match status" value="1"/>
</dbReference>
<keyword evidence="19" id="KW-1185">Reference proteome</keyword>
<keyword evidence="10 18" id="KW-0418">Kinase</keyword>
<evidence type="ECO:0000259" key="17">
    <source>
        <dbReference type="PROSITE" id="PS50885"/>
    </source>
</evidence>
<evidence type="ECO:0000256" key="9">
    <source>
        <dbReference type="ARBA" id="ARBA00022741"/>
    </source>
</evidence>
<dbReference type="InterPro" id="IPR036097">
    <property type="entry name" value="HisK_dim/P_sf"/>
</dbReference>
<evidence type="ECO:0000259" key="16">
    <source>
        <dbReference type="PROSITE" id="PS50109"/>
    </source>
</evidence>
<dbReference type="CDD" id="cd00082">
    <property type="entry name" value="HisKA"/>
    <property type="match status" value="1"/>
</dbReference>
<dbReference type="PANTHER" id="PTHR45528:SF1">
    <property type="entry name" value="SENSOR HISTIDINE KINASE CPXA"/>
    <property type="match status" value="1"/>
</dbReference>
<evidence type="ECO:0000256" key="8">
    <source>
        <dbReference type="ARBA" id="ARBA00022692"/>
    </source>
</evidence>
<gene>
    <name evidence="18" type="ORF">FA727_19120</name>
</gene>
<keyword evidence="7" id="KW-0808">Transferase</keyword>
<evidence type="ECO:0000256" key="15">
    <source>
        <dbReference type="SAM" id="Phobius"/>
    </source>
</evidence>
<dbReference type="SUPFAM" id="SSF47384">
    <property type="entry name" value="Homodimeric domain of signal transducing histidine kinase"/>
    <property type="match status" value="1"/>
</dbReference>
<name>A0A4U1CYR8_9BACI</name>
<evidence type="ECO:0000256" key="2">
    <source>
        <dbReference type="ARBA" id="ARBA00004314"/>
    </source>
</evidence>
<evidence type="ECO:0000256" key="4">
    <source>
        <dbReference type="ARBA" id="ARBA00012438"/>
    </source>
</evidence>
<keyword evidence="11" id="KW-0067">ATP-binding</keyword>
<dbReference type="CDD" id="cd16922">
    <property type="entry name" value="HATPase_EvgS-ArcB-TorS-like"/>
    <property type="match status" value="1"/>
</dbReference>
<reference evidence="18 19" key="1">
    <citation type="journal article" date="2011" name="J. Microbiol.">
        <title>Bacillus kyonggiensis sp. nov., isolated from soil of a lettuce field.</title>
        <authorList>
            <person name="Dong K."/>
            <person name="Lee S."/>
        </authorList>
    </citation>
    <scope>NUCLEOTIDE SEQUENCE [LARGE SCALE GENOMIC DNA]</scope>
    <source>
        <strain evidence="18 19">NB22</strain>
    </source>
</reference>
<dbReference type="Pfam" id="PF00672">
    <property type="entry name" value="HAMP"/>
    <property type="match status" value="1"/>
</dbReference>
<comment type="caution">
    <text evidence="18">The sequence shown here is derived from an EMBL/GenBank/DDBJ whole genome shotgun (WGS) entry which is preliminary data.</text>
</comment>
<dbReference type="GO" id="GO:0045121">
    <property type="term" value="C:membrane raft"/>
    <property type="evidence" value="ECO:0007669"/>
    <property type="project" value="UniProtKB-SubCell"/>
</dbReference>
<feature type="domain" description="Histidine kinase" evidence="16">
    <location>
        <begin position="245"/>
        <end position="461"/>
    </location>
</feature>
<keyword evidence="14 15" id="KW-0472">Membrane</keyword>
<evidence type="ECO:0000256" key="11">
    <source>
        <dbReference type="ARBA" id="ARBA00022840"/>
    </source>
</evidence>
<dbReference type="PANTHER" id="PTHR45528">
    <property type="entry name" value="SENSOR HISTIDINE KINASE CPXA"/>
    <property type="match status" value="1"/>
</dbReference>
<dbReference type="SMART" id="SM00388">
    <property type="entry name" value="HisKA"/>
    <property type="match status" value="1"/>
</dbReference>
<proteinExistence type="predicted"/>
<dbReference type="EMBL" id="SWBM01000006">
    <property type="protein sequence ID" value="TKC15011.1"/>
    <property type="molecule type" value="Genomic_DNA"/>
</dbReference>
<keyword evidence="13" id="KW-0902">Two-component regulatory system</keyword>
<dbReference type="SMART" id="SM00304">
    <property type="entry name" value="HAMP"/>
    <property type="match status" value="1"/>
</dbReference>
<dbReference type="OrthoDB" id="9813151at2"/>
<keyword evidence="9" id="KW-0547">Nucleotide-binding</keyword>
<evidence type="ECO:0000256" key="1">
    <source>
        <dbReference type="ARBA" id="ARBA00000085"/>
    </source>
</evidence>
<dbReference type="CDD" id="cd06225">
    <property type="entry name" value="HAMP"/>
    <property type="match status" value="1"/>
</dbReference>
<evidence type="ECO:0000256" key="12">
    <source>
        <dbReference type="ARBA" id="ARBA00022989"/>
    </source>
</evidence>
<evidence type="ECO:0000256" key="3">
    <source>
        <dbReference type="ARBA" id="ARBA00004651"/>
    </source>
</evidence>
<comment type="catalytic activity">
    <reaction evidence="1">
        <text>ATP + protein L-histidine = ADP + protein N-phospho-L-histidine.</text>
        <dbReference type="EC" id="2.7.13.3"/>
    </reaction>
</comment>
<dbReference type="Gene3D" id="1.10.287.130">
    <property type="match status" value="1"/>
</dbReference>
<dbReference type="SUPFAM" id="SSF55874">
    <property type="entry name" value="ATPase domain of HSP90 chaperone/DNA topoisomerase II/histidine kinase"/>
    <property type="match status" value="1"/>
</dbReference>
<dbReference type="InterPro" id="IPR005467">
    <property type="entry name" value="His_kinase_dom"/>
</dbReference>
<dbReference type="GO" id="GO:0005524">
    <property type="term" value="F:ATP binding"/>
    <property type="evidence" value="ECO:0007669"/>
    <property type="project" value="UniProtKB-KW"/>
</dbReference>
<evidence type="ECO:0000256" key="13">
    <source>
        <dbReference type="ARBA" id="ARBA00023012"/>
    </source>
</evidence>
<feature type="domain" description="HAMP" evidence="17">
    <location>
        <begin position="185"/>
        <end position="237"/>
    </location>
</feature>
<evidence type="ECO:0000256" key="5">
    <source>
        <dbReference type="ARBA" id="ARBA00022475"/>
    </source>
</evidence>